<dbReference type="Pfam" id="PF01345">
    <property type="entry name" value="DUF11"/>
    <property type="match status" value="1"/>
</dbReference>
<dbReference type="Gene3D" id="2.60.40.10">
    <property type="entry name" value="Immunoglobulins"/>
    <property type="match status" value="3"/>
</dbReference>
<feature type="domain" description="DUF7927" evidence="3">
    <location>
        <begin position="1545"/>
        <end position="1661"/>
    </location>
</feature>
<gene>
    <name evidence="4" type="ORF">AB6713_19495</name>
</gene>
<dbReference type="InterPro" id="IPR026466">
    <property type="entry name" value="Fim_isopep_form_D2_dom"/>
</dbReference>
<dbReference type="InterPro" id="IPR048834">
    <property type="entry name" value="SpaA_pre-album"/>
</dbReference>
<dbReference type="SUPFAM" id="SSF63829">
    <property type="entry name" value="Calcium-dependent phosphotriesterase"/>
    <property type="match status" value="1"/>
</dbReference>
<dbReference type="InterPro" id="IPR013783">
    <property type="entry name" value="Ig-like_fold"/>
</dbReference>
<feature type="domain" description="DUF7927" evidence="3">
    <location>
        <begin position="2162"/>
        <end position="2284"/>
    </location>
</feature>
<feature type="domain" description="DUF7927" evidence="3">
    <location>
        <begin position="1419"/>
        <end position="1537"/>
    </location>
</feature>
<evidence type="ECO:0000313" key="4">
    <source>
        <dbReference type="EMBL" id="MEZ0476773.1"/>
    </source>
</evidence>
<feature type="domain" description="DUF7927" evidence="3">
    <location>
        <begin position="1295"/>
        <end position="1412"/>
    </location>
</feature>
<feature type="domain" description="DUF7927" evidence="3">
    <location>
        <begin position="416"/>
        <end position="534"/>
    </location>
</feature>
<dbReference type="Gene3D" id="2.60.40.740">
    <property type="match status" value="8"/>
</dbReference>
<feature type="domain" description="DUF7927" evidence="3">
    <location>
        <begin position="1915"/>
        <end position="2033"/>
    </location>
</feature>
<evidence type="ECO:0000313" key="5">
    <source>
        <dbReference type="Proteomes" id="UP001566331"/>
    </source>
</evidence>
<comment type="caution">
    <text evidence="4">The sequence shown here is derived from an EMBL/GenBank/DDBJ whole genome shotgun (WGS) entry which is preliminary data.</text>
</comment>
<feature type="domain" description="DUF7927" evidence="3">
    <location>
        <begin position="1791"/>
        <end position="1909"/>
    </location>
</feature>
<dbReference type="PANTHER" id="PTHR34819">
    <property type="entry name" value="LARGE CYSTEINE-RICH PERIPLASMIC PROTEIN OMCB"/>
    <property type="match status" value="1"/>
</dbReference>
<dbReference type="InterPro" id="IPR001434">
    <property type="entry name" value="OmcB-like_DUF11"/>
</dbReference>
<feature type="domain" description="DUF7927" evidence="3">
    <location>
        <begin position="1667"/>
        <end position="1785"/>
    </location>
</feature>
<dbReference type="InterPro" id="IPR057687">
    <property type="entry name" value="DUF7927"/>
</dbReference>
<accession>A0ABV4HVI4</accession>
<keyword evidence="5" id="KW-1185">Reference proteome</keyword>
<dbReference type="Pfam" id="PF25549">
    <property type="entry name" value="DUF7927"/>
    <property type="match status" value="10"/>
</dbReference>
<feature type="domain" description="DUF11" evidence="1">
    <location>
        <begin position="925"/>
        <end position="1033"/>
    </location>
</feature>
<dbReference type="InterPro" id="IPR051172">
    <property type="entry name" value="Chlamydia_OmcB"/>
</dbReference>
<feature type="non-terminal residue" evidence="4">
    <location>
        <position position="2420"/>
    </location>
</feature>
<feature type="domain" description="SpaA-like prealbumin fold" evidence="2">
    <location>
        <begin position="293"/>
        <end position="410"/>
    </location>
</feature>
<dbReference type="PANTHER" id="PTHR34819:SF3">
    <property type="entry name" value="CELL SURFACE PROTEIN"/>
    <property type="match status" value="1"/>
</dbReference>
<organism evidence="4 5">
    <name type="scientific">Luteimonas salinilitoris</name>
    <dbReference type="NCBI Taxonomy" id="3237697"/>
    <lineage>
        <taxon>Bacteria</taxon>
        <taxon>Pseudomonadati</taxon>
        <taxon>Pseudomonadota</taxon>
        <taxon>Gammaproteobacteria</taxon>
        <taxon>Lysobacterales</taxon>
        <taxon>Lysobacteraceae</taxon>
        <taxon>Luteimonas</taxon>
    </lineage>
</organism>
<dbReference type="NCBIfam" id="TIGR04226">
    <property type="entry name" value="RrgB_K2N_iso_D2"/>
    <property type="match status" value="4"/>
</dbReference>
<proteinExistence type="predicted"/>
<protein>
    <submittedName>
        <fullName evidence="4">Isopeptide-forming domain-containing fimbrial protein</fullName>
    </submittedName>
</protein>
<evidence type="ECO:0000259" key="1">
    <source>
        <dbReference type="Pfam" id="PF01345"/>
    </source>
</evidence>
<feature type="domain" description="DUF7927" evidence="3">
    <location>
        <begin position="1172"/>
        <end position="1289"/>
    </location>
</feature>
<name>A0ABV4HVI4_9GAMM</name>
<dbReference type="Pfam" id="PF20674">
    <property type="entry name" value="SpaA_3"/>
    <property type="match status" value="1"/>
</dbReference>
<dbReference type="EMBL" id="JBFWIC010000050">
    <property type="protein sequence ID" value="MEZ0476773.1"/>
    <property type="molecule type" value="Genomic_DNA"/>
</dbReference>
<dbReference type="Proteomes" id="UP001566331">
    <property type="component" value="Unassembled WGS sequence"/>
</dbReference>
<dbReference type="RefSeq" id="WP_370565860.1">
    <property type="nucleotide sequence ID" value="NZ_JBFWIB010000031.1"/>
</dbReference>
<feature type="domain" description="DUF7927" evidence="3">
    <location>
        <begin position="1049"/>
        <end position="1166"/>
    </location>
</feature>
<reference evidence="4 5" key="1">
    <citation type="submission" date="2024-07" db="EMBL/GenBank/DDBJ databases">
        <title>Luteimonas salilacus sp. nov., isolated from the shore soil of Salt Lake in Tibet of China.</title>
        <authorList>
            <person name="Zhang X."/>
            <person name="Li A."/>
        </authorList>
    </citation>
    <scope>NUCLEOTIDE SEQUENCE [LARGE SCALE GENOMIC DNA]</scope>
    <source>
        <strain evidence="4 5">B3-2-R+30</strain>
    </source>
</reference>
<evidence type="ECO:0000259" key="2">
    <source>
        <dbReference type="Pfam" id="PF20674"/>
    </source>
</evidence>
<evidence type="ECO:0000259" key="3">
    <source>
        <dbReference type="Pfam" id="PF25549"/>
    </source>
</evidence>
<sequence>MSNQPKIPGAGDFRARALHALHRRLSGGKALFALLAALMLGMSLPAAANECRLADANSNGEHVGEICWFQFGVVDEELPSGTTNAPYEFDLPDGSRVELNVTISGGSAANPHLTVREAPTWTGSNFSGNSGYYTILTPNAAALHSPSGGGDQVELVFSDIRLYAPDGTEVTDLPFEIVVADAERLNSNPQEYLDFGVVSGGSPWTLLEWLGAAPTGAVQQGTPATLDPGLASACQASYVDCLRFKGLTASSNANAVVLSSRKIVGSAEPFTVMGQIRSTAGQGFAVGMRCCELRLRKSLPEGRADPADQFTYSIVNANGDTVSTATTSGSATGAYPFISTMAMSGNALTLVEEMAPGSVSTLAAYERRVVCVNANTSEVLLDAEYDPASPPVLNSLEMGDLVECDISNTPLPAPVLSVEKTADPPDGTEVQPGQTITYTLTTVASSTTTAPFRLVDTLGAGLTFGEVTEPGNFTCSGALDCVLPAGTAAGTYAVTYTATVDADATGTVGNSVTITENGGDPDPECTTCGTEHPITTAVAYDFCPAGASPVFSIVSGVGIWRYEPGATADAAVPELDETISGELNGLMVDPVRNRLLFISRSGGNITLWAYDAGNGGWYQAAPTFAAPDFPRAGMTPDGVGYLVAGNSATPQVWRVTADPTPGSFGYSVGSIGNLSYDEAPTSNSSGDIAFDGNGVGWLVAGLDLYSIDLAGGSLAAVRQTRPLMADGSPSSTSWAGVAFADDGTLYVADNTASSAYYAYDPATGTLTQAAPTGAGASRDLTSCAFPVLAEPELSVAKTLAEVDGVAYVPGAAVEAGDVLTYAITIANAGGTVGTLFEGDVVETLPAGSAFVAAGNDFTCTGSDCPNDATFNIPANDAVTLAFVVEVDDPTPSGVDSIDNAVTVSGVDCTAPGNDCDETTPLAPAIAVVKTADPGDGTEVQPGETITYTLTTTVGGGATTAVFAVTDTLGAGLSFGQVTNQGDYTCSGELECSLPTGTAQGTYALTYTATVDDDATGTVGNSVVITGDGGDPEPECTTCGTEHTIAPPAISTVKSANPADGTEVQPGDTITYTLTTTIATSATTADFVLTDTLGTGLSFGAVVDGGGFTCSGELACTLAAGAQPDVYVITYTATVDDDATGTVGNSVVGTGGGDPDPECTTCATEHTIAPPAISTVKSANPADGTEVQPGDTITYTLTTTIATSATTADFVLTDTLGAGLTFGQVTNQAGFTCSGELVCTLPAGTATGSYAVTYTVTVDDDAAGTVGNSVVGTGGGDPDPECTTCATEHTIAPPAISTVKSADPADGSQVQPGDTITYTLTTNIAISATTAPFRLVDTLGAGLSFGAVTDAGDFSCGGALDCVLPAGTSPGTYVVTYTATVDADATGTVGNSVVVTEDGGDPDPECTTCGTEHTIAPPAISTVKSANPADGSQVQPGDTITYTLTTTIATSATTAAFELTDTLGAGLSFGAVVNSGDFTCSGELVCTLPAGTSTGSYAVTYTATVDADATGSVGNSVVVTGDGGDPDPECTTCATEHTIVLPTIGTTKSADPANGSQVQPGDTITYTLTTTIATSATTAPFRLVDTLGAGLTFGVVTDAGDFSCSGALDCALPTGTLPGTYVVTYTATVDADATGTVGNSVTIAEDGGDPDSACTVCETEHPIAPPAISTVKSASPADGTEVQPGDTITYTLTTTIATSATTAPFRLVDTLGAGLTFGAVTDAGGYACSGELDCTLPAGTLPGAYAVTYTATVDADATGTVGNSVVIAEDGGDPDSACTVCETEHPIAPPAISTVKSADPADGSEVQPGDTLTYTLTATIATSATTAPFRLVDTLGAGLTFGAVTDAGDFACGGTLECTLPAGTLPGTYAVTYTATVDADATGTVGNSVVIADDGGDPDPECTTCATEHTIELPTIATVKTADPADGSEVRPGDTITYTLTTTIATSATTGTYRLVDTLGAGLAFGAVTDAGDFACGGTLECTLPAGTLPGTYAVTYTATVDADATGSVGNSVVVADDGGDPDPECTTCATEHTIELPTIATVKTADPAAGGDVRPGDTITYTLTTTIATSATTEVFRLTDTLGPGLTFGEVTDAGDFACADALVCTLPAGTLPGTYAVTYTAMVDADAAGTVNNSVVGEGGGDPDPECAACSIEHEVELPAISTVKTADPADGSEVNAGDVITYTLTTTVATSATTAPFVLTDTLGAGQTLLADSIVAPAGASCEAAPEGPVCTLAEGALPGSYVFTYQTQVDPDALGAVGNSVVGEGGGDPDPECATCSTEHPLAEPVITIAKTSDPGDGEEVSIGETILYTLSVTIENAAIATPVQLTDTPGAGLTVGTLPAGCTGGSGGIVCTVAMGTVPGVYTFSYPATVDASAVGEVTNAVVSEYNGGLEAVCQPCGTSHQLADEPELRVIKTAG</sequence>